<comment type="similarity">
    <text evidence="1">Belongs to the PEP-utilizing enzyme family.</text>
</comment>
<dbReference type="InterPro" id="IPR051549">
    <property type="entry name" value="PEP_Utilizing_Enz"/>
</dbReference>
<dbReference type="Proteomes" id="UP000007879">
    <property type="component" value="Unassembled WGS sequence"/>
</dbReference>
<evidence type="ECO:0000313" key="5">
    <source>
        <dbReference type="EnsemblMetazoa" id="Aqu2.1.42739_001"/>
    </source>
</evidence>
<evidence type="ECO:0008006" key="7">
    <source>
        <dbReference type="Google" id="ProtNLM"/>
    </source>
</evidence>
<dbReference type="SUPFAM" id="SSF52009">
    <property type="entry name" value="Phosphohistidine domain"/>
    <property type="match status" value="1"/>
</dbReference>
<dbReference type="EnsemblMetazoa" id="XM_020000453.1">
    <property type="protein sequence ID" value="XP_019856012.1"/>
    <property type="gene ID" value="LOC100633750"/>
</dbReference>
<feature type="compositionally biased region" description="Low complexity" evidence="2">
    <location>
        <begin position="604"/>
        <end position="614"/>
    </location>
</feature>
<feature type="domain" description="PEP-utilising enzyme mobile" evidence="3">
    <location>
        <begin position="886"/>
        <end position="956"/>
    </location>
</feature>
<dbReference type="InParanoid" id="A0A1X7VS82"/>
<dbReference type="Gene3D" id="3.30.470.20">
    <property type="entry name" value="ATP-grasp fold, B domain"/>
    <property type="match status" value="1"/>
</dbReference>
<gene>
    <name evidence="5" type="primary">100633750</name>
</gene>
<keyword evidence="6" id="KW-1185">Reference proteome</keyword>
<organism evidence="5">
    <name type="scientific">Amphimedon queenslandica</name>
    <name type="common">Sponge</name>
    <dbReference type="NCBI Taxonomy" id="400682"/>
    <lineage>
        <taxon>Eukaryota</taxon>
        <taxon>Metazoa</taxon>
        <taxon>Porifera</taxon>
        <taxon>Demospongiae</taxon>
        <taxon>Heteroscleromorpha</taxon>
        <taxon>Haplosclerida</taxon>
        <taxon>Niphatidae</taxon>
        <taxon>Amphimedon</taxon>
    </lineage>
</organism>
<evidence type="ECO:0000259" key="4">
    <source>
        <dbReference type="Pfam" id="PF01326"/>
    </source>
</evidence>
<proteinExistence type="inferred from homology"/>
<feature type="compositionally biased region" description="Polar residues" evidence="2">
    <location>
        <begin position="631"/>
        <end position="640"/>
    </location>
</feature>
<dbReference type="KEGG" id="aqu:100633750"/>
<dbReference type="Pfam" id="PF01326">
    <property type="entry name" value="PPDK_N"/>
    <property type="match status" value="1"/>
</dbReference>
<dbReference type="GO" id="GO:0005524">
    <property type="term" value="F:ATP binding"/>
    <property type="evidence" value="ECO:0007669"/>
    <property type="project" value="InterPro"/>
</dbReference>
<name>A0A1X7VS82_AMPQE</name>
<dbReference type="OrthoDB" id="6123450at2759"/>
<reference evidence="6" key="1">
    <citation type="journal article" date="2010" name="Nature">
        <title>The Amphimedon queenslandica genome and the evolution of animal complexity.</title>
        <authorList>
            <person name="Srivastava M."/>
            <person name="Simakov O."/>
            <person name="Chapman J."/>
            <person name="Fahey B."/>
            <person name="Gauthier M.E."/>
            <person name="Mitros T."/>
            <person name="Richards G.S."/>
            <person name="Conaco C."/>
            <person name="Dacre M."/>
            <person name="Hellsten U."/>
            <person name="Larroux C."/>
            <person name="Putnam N.H."/>
            <person name="Stanke M."/>
            <person name="Adamska M."/>
            <person name="Darling A."/>
            <person name="Degnan S.M."/>
            <person name="Oakley T.H."/>
            <person name="Plachetzki D.C."/>
            <person name="Zhai Y."/>
            <person name="Adamski M."/>
            <person name="Calcino A."/>
            <person name="Cummins S.F."/>
            <person name="Goodstein D.M."/>
            <person name="Harris C."/>
            <person name="Jackson D.J."/>
            <person name="Leys S.P."/>
            <person name="Shu S."/>
            <person name="Woodcroft B.J."/>
            <person name="Vervoort M."/>
            <person name="Kosik K.S."/>
            <person name="Manning G."/>
            <person name="Degnan B.M."/>
            <person name="Rokhsar D.S."/>
        </authorList>
    </citation>
    <scope>NUCLEOTIDE SEQUENCE [LARGE SCALE GENOMIC DNA]</scope>
</reference>
<dbReference type="eggNOG" id="ENOG502QS3J">
    <property type="taxonomic scope" value="Eukaryota"/>
</dbReference>
<dbReference type="AlphaFoldDB" id="A0A1X7VS82"/>
<accession>A0A1X7VS82</accession>
<dbReference type="PANTHER" id="PTHR43615">
    <property type="entry name" value="PHOSPHOENOLPYRUVATE SYNTHASE-RELATED"/>
    <property type="match status" value="1"/>
</dbReference>
<feature type="region of interest" description="Disordered" evidence="2">
    <location>
        <begin position="596"/>
        <end position="640"/>
    </location>
</feature>
<dbReference type="InterPro" id="IPR002192">
    <property type="entry name" value="PPDK_AMP/ATP-bd"/>
</dbReference>
<evidence type="ECO:0000259" key="3">
    <source>
        <dbReference type="Pfam" id="PF00391"/>
    </source>
</evidence>
<dbReference type="EnsemblMetazoa" id="Aqu2.1.42739_001">
    <property type="protein sequence ID" value="Aqu2.1.42739_001"/>
    <property type="gene ID" value="Aqu2.1.42739"/>
</dbReference>
<evidence type="ECO:0000313" key="6">
    <source>
        <dbReference type="Proteomes" id="UP000007879"/>
    </source>
</evidence>
<dbReference type="InterPro" id="IPR036637">
    <property type="entry name" value="Phosphohistidine_dom_sf"/>
</dbReference>
<dbReference type="Gene3D" id="3.50.30.10">
    <property type="entry name" value="Phosphohistidine domain"/>
    <property type="match status" value="1"/>
</dbReference>
<dbReference type="Gene3D" id="3.30.1490.20">
    <property type="entry name" value="ATP-grasp fold, A domain"/>
    <property type="match status" value="1"/>
</dbReference>
<evidence type="ECO:0000256" key="1">
    <source>
        <dbReference type="ARBA" id="ARBA00007837"/>
    </source>
</evidence>
<sequence>MSYFRGPYSESCEGNLVGGKAKNLWLLGKKVTAAPVPPWFVLTTEAFTSFLLENDLTEASLTITPNSLKESTQTIQEQIMKGKWPQDLLETLNEKLSSPPFDEHGLFFAVRSSGTDEDSAAHSFAGQFESYLYQRGFDQISNAIKSCWSSCYSERVMSHRLECGMNTTGVKMAVIVQVMVNSDVSGVAFSRHPLKPISSNAVYIESVYGLGEGLVSGEFDADQYEVSRKDLTISQCTVAEKPEQLVQNMKEGGLVKEKVEENKVKARSLSDDEAKKIAQLMIQLEDDVGKPQDFEWGIEKGQLYCLQARPIVTLPPTCFFDKSAIGSQAVLWDNSNIVESYSGVTSPLTFSFASRAYEQVYRLTMLASGVPQNVVTDYEPYLTNLLGLVRGNIYYNLTNWYRCITCIPMIDNAKYMDTMMGVKQSVDPELDRVLGVINSSAPKYSLWTKLSLMLALIKRVYFIDSYVDEFFTMFNKYYSEALATDFEELSLQEQIKYVKHLYKEVLGRWTVPIYNDTYVMIFFGILKKLVGQYLTTDANEAQSLQNDLLCGQGDVESTEPTKMLMRIAEHIDTDGQTELKEWFVNNREEVLSMLADERDKKASSKSSSSQASSSLHSEGLRQRKVGKPDPGSQTSPTSLTPIEQAKLSVIHSIMTFLDKYGFRCINELKLEENTLHDDPGFVFDAISGYIHTKAYSVGDMEERELGIRKAAETVVSQRLSFPKKLLFNWILFHSRRGVRHRENMRFARTKLFGIFRNLFRAIGTNFVKLGLLEDRQDVFYLTVDELYTFVDGRAVTNNISELVDLRKREFEGYNKGLAPPERFLSKGACGVHFLFPQILDDLDLLKEQEAEAASDPNKLKGTPCCPGVVTGVVRVAKTIKETQNLKGEILITARTDPGWVPLYPMCSGLVIERGSLLSHSAVVARELGLPTIVGVSGGLMKRLKTGMRVHIDAGKGVLTILNDDEEQ</sequence>
<feature type="domain" description="Pyruvate phosphate dikinase AMP/ATP-binding" evidence="4">
    <location>
        <begin position="15"/>
        <end position="313"/>
    </location>
</feature>
<reference evidence="5" key="2">
    <citation type="submission" date="2017-05" db="UniProtKB">
        <authorList>
            <consortium name="EnsemblMetazoa"/>
        </authorList>
    </citation>
    <scope>IDENTIFICATION</scope>
</reference>
<dbReference type="PANTHER" id="PTHR43615:SF1">
    <property type="entry name" value="PPDK_N DOMAIN-CONTAINING PROTEIN"/>
    <property type="match status" value="1"/>
</dbReference>
<dbReference type="SUPFAM" id="SSF56059">
    <property type="entry name" value="Glutathione synthetase ATP-binding domain-like"/>
    <property type="match status" value="1"/>
</dbReference>
<dbReference type="InterPro" id="IPR008279">
    <property type="entry name" value="PEP-util_enz_mobile_dom"/>
</dbReference>
<dbReference type="InterPro" id="IPR013815">
    <property type="entry name" value="ATP_grasp_subdomain_1"/>
</dbReference>
<evidence type="ECO:0000256" key="2">
    <source>
        <dbReference type="SAM" id="MobiDB-lite"/>
    </source>
</evidence>
<protein>
    <recommendedName>
        <fullName evidence="7">Phosphoenolpyruvate synthase</fullName>
    </recommendedName>
</protein>
<dbReference type="STRING" id="400682.A0A1X7VS82"/>
<dbReference type="Pfam" id="PF00391">
    <property type="entry name" value="PEP-utilizers"/>
    <property type="match status" value="1"/>
</dbReference>
<dbReference type="GO" id="GO:0016301">
    <property type="term" value="F:kinase activity"/>
    <property type="evidence" value="ECO:0007669"/>
    <property type="project" value="InterPro"/>
</dbReference>